<keyword evidence="1" id="KW-0812">Transmembrane</keyword>
<protein>
    <submittedName>
        <fullName evidence="3">LysM peptidoglycan-binding domain-containing protein</fullName>
    </submittedName>
</protein>
<sequence>MSAISFVPRLTSHVAPKAPLLRGVRSGCRAFTSEVVAAVPVLQRGPREVTQASHTRKLGAAAAKQRVHLTRRGRLLFVGLPVMLATAAVAMALLILVAPATVTASTDPVQGSGTEVVTVATGESLWDVALAADSDRDTRVVIAEIMELNDLTSQSVTTGQQLMVPVN</sequence>
<feature type="transmembrane region" description="Helical" evidence="1">
    <location>
        <begin position="75"/>
        <end position="98"/>
    </location>
</feature>
<comment type="caution">
    <text evidence="3">The sequence shown here is derived from an EMBL/GenBank/DDBJ whole genome shotgun (WGS) entry which is preliminary data.</text>
</comment>
<gene>
    <name evidence="3" type="ORF">GTW58_07090</name>
</gene>
<dbReference type="InterPro" id="IPR018392">
    <property type="entry name" value="LysM"/>
</dbReference>
<keyword evidence="1" id="KW-0472">Membrane</keyword>
<accession>A0A846TMN2</accession>
<dbReference type="EMBL" id="JAAVUN010000011">
    <property type="protein sequence ID" value="NKE09703.1"/>
    <property type="molecule type" value="Genomic_DNA"/>
</dbReference>
<keyword evidence="1" id="KW-1133">Transmembrane helix</keyword>
<evidence type="ECO:0000313" key="3">
    <source>
        <dbReference type="EMBL" id="NKE09703.1"/>
    </source>
</evidence>
<dbReference type="Proteomes" id="UP000521379">
    <property type="component" value="Unassembled WGS sequence"/>
</dbReference>
<organism evidence="3 4">
    <name type="scientific">Kocuria subflava</name>
    <dbReference type="NCBI Taxonomy" id="1736139"/>
    <lineage>
        <taxon>Bacteria</taxon>
        <taxon>Bacillati</taxon>
        <taxon>Actinomycetota</taxon>
        <taxon>Actinomycetes</taxon>
        <taxon>Micrococcales</taxon>
        <taxon>Micrococcaceae</taxon>
        <taxon>Kocuria</taxon>
    </lineage>
</organism>
<keyword evidence="4" id="KW-1185">Reference proteome</keyword>
<reference evidence="3 4" key="1">
    <citation type="submission" date="2020-02" db="EMBL/GenBank/DDBJ databases">
        <authorList>
            <person name="Sun Q."/>
        </authorList>
    </citation>
    <scope>NUCLEOTIDE SEQUENCE [LARGE SCALE GENOMIC DNA]</scope>
    <source>
        <strain evidence="3 4">YIM 13062</strain>
    </source>
</reference>
<feature type="domain" description="LysM" evidence="2">
    <location>
        <begin position="118"/>
        <end position="165"/>
    </location>
</feature>
<dbReference type="Gene3D" id="3.10.350.10">
    <property type="entry name" value="LysM domain"/>
    <property type="match status" value="1"/>
</dbReference>
<dbReference type="RefSeq" id="WP_052209485.1">
    <property type="nucleotide sequence ID" value="NZ_JAAVUN010000011.1"/>
</dbReference>
<evidence type="ECO:0000313" key="4">
    <source>
        <dbReference type="Proteomes" id="UP000521379"/>
    </source>
</evidence>
<name>A0A846TMN2_9MICC</name>
<evidence type="ECO:0000259" key="2">
    <source>
        <dbReference type="Pfam" id="PF01476"/>
    </source>
</evidence>
<dbReference type="AlphaFoldDB" id="A0A846TMN2"/>
<evidence type="ECO:0000256" key="1">
    <source>
        <dbReference type="SAM" id="Phobius"/>
    </source>
</evidence>
<dbReference type="InterPro" id="IPR036779">
    <property type="entry name" value="LysM_dom_sf"/>
</dbReference>
<proteinExistence type="predicted"/>
<dbReference type="Pfam" id="PF01476">
    <property type="entry name" value="LysM"/>
    <property type="match status" value="1"/>
</dbReference>